<keyword evidence="2" id="KW-1185">Reference proteome</keyword>
<sequence>MEKNISMFLVINIAVFNFLIRICYLSNYMGTFNKSLEMKHNVARKLSLKTCRLLAKCMQDKDSNILGLKNGISNNAGNAKKNIYYNEEWVETKIKYSNTGSSKNTKVHKQAMKNNYNIFETKKYSQLEKKIFKELDYLDFLKNNRTISNKVYEKVARKKYRLRICVPIILLILLSILIILDSFFSCGLKSMFIKIVTLCHGRGWYGPLHNYLKSSNFSWLFKSVKEVIYMKEQKTVGGELSDVKGYVYAESFLGYLVYIMPLIILGVTVILGILYYHKKVKKYQKIKFRK</sequence>
<evidence type="ECO:0000313" key="1">
    <source>
        <dbReference type="EMBL" id="KAI4839618.1"/>
    </source>
</evidence>
<proteinExistence type="predicted"/>
<accession>A0ACB9YCL4</accession>
<dbReference type="EMBL" id="CM043775">
    <property type="protein sequence ID" value="KAI4839618.1"/>
    <property type="molecule type" value="Genomic_DNA"/>
</dbReference>
<comment type="caution">
    <text evidence="1">The sequence shown here is derived from an EMBL/GenBank/DDBJ whole genome shotgun (WGS) entry which is preliminary data.</text>
</comment>
<evidence type="ECO:0000313" key="2">
    <source>
        <dbReference type="Proteomes" id="UP001056978"/>
    </source>
</evidence>
<reference evidence="1" key="1">
    <citation type="submission" date="2022-06" db="EMBL/GenBank/DDBJ databases">
        <title>The First Complete Genome of the Simian Malaria Parasite Plasmodium brasilianum.</title>
        <authorList>
            <person name="Bajic M."/>
            <person name="Ravishankar S."/>
        </authorList>
    </citation>
    <scope>NUCLEOTIDE SEQUENCE</scope>
    <source>
        <strain evidence="1">Bolivian I</strain>
    </source>
</reference>
<organism evidence="1 2">
    <name type="scientific">Plasmodium brasilianum</name>
    <dbReference type="NCBI Taxonomy" id="5824"/>
    <lineage>
        <taxon>Eukaryota</taxon>
        <taxon>Sar</taxon>
        <taxon>Alveolata</taxon>
        <taxon>Apicomplexa</taxon>
        <taxon>Aconoidasida</taxon>
        <taxon>Haemosporida</taxon>
        <taxon>Plasmodiidae</taxon>
        <taxon>Plasmodium</taxon>
        <taxon>Plasmodium (Plasmodium)</taxon>
    </lineage>
</organism>
<name>A0ACB9YCL4_PLABR</name>
<protein>
    <submittedName>
        <fullName evidence="1">Uncharacterized protein</fullName>
    </submittedName>
</protein>
<gene>
    <name evidence="1" type="ORF">MKS88_002175</name>
</gene>
<dbReference type="Proteomes" id="UP001056978">
    <property type="component" value="Chromosome 7"/>
</dbReference>